<dbReference type="OrthoDB" id="4419617at2"/>
<evidence type="ECO:0000313" key="1">
    <source>
        <dbReference type="EMBL" id="ORW02482.1"/>
    </source>
</evidence>
<sequence length="196" mass="20942">MPVDVRRVPNLELLKVGRWDGITGEFEFGPEHLASAVEAHEAGILGRKAVVKLGHTGMGDAAPALGYVERLRLTDGGHILVGDLAGVPKAVATLLPRAWPDRSIEGYMGFTDDTGRVWPFVLTALALLGAAAPAVRTLKSLQDVAELYDVAAAHRGRPVAVAAAAFHPADLDAHRRRAVQVAAARRRRTRRTTLGV</sequence>
<protein>
    <submittedName>
        <fullName evidence="1">Uncharacterized protein</fullName>
    </submittedName>
</protein>
<dbReference type="RefSeq" id="WP_045380102.1">
    <property type="nucleotide sequence ID" value="NZ_BBKA01000066.1"/>
</dbReference>
<proteinExistence type="predicted"/>
<dbReference type="Proteomes" id="UP000193487">
    <property type="component" value="Unassembled WGS sequence"/>
</dbReference>
<dbReference type="EMBL" id="LQPE01000133">
    <property type="protein sequence ID" value="ORW02482.1"/>
    <property type="molecule type" value="Genomic_DNA"/>
</dbReference>
<accession>A0A1X1XUE4</accession>
<dbReference type="AlphaFoldDB" id="A0A1X1XUE4"/>
<gene>
    <name evidence="1" type="ORF">AWC14_07035</name>
</gene>
<name>A0A1X1XUE4_9MYCO</name>
<keyword evidence="2" id="KW-1185">Reference proteome</keyword>
<evidence type="ECO:0000313" key="2">
    <source>
        <dbReference type="Proteomes" id="UP000193487"/>
    </source>
</evidence>
<comment type="caution">
    <text evidence="1">The sequence shown here is derived from an EMBL/GenBank/DDBJ whole genome shotgun (WGS) entry which is preliminary data.</text>
</comment>
<reference evidence="1 2" key="1">
    <citation type="submission" date="2016-01" db="EMBL/GenBank/DDBJ databases">
        <title>The new phylogeny of the genus Mycobacterium.</title>
        <authorList>
            <person name="Tarcisio F."/>
            <person name="Conor M."/>
            <person name="Antonella G."/>
            <person name="Elisabetta G."/>
            <person name="Giulia F.S."/>
            <person name="Sara T."/>
            <person name="Anna F."/>
            <person name="Clotilde B."/>
            <person name="Roberto B."/>
            <person name="Veronica D.S."/>
            <person name="Fabio R."/>
            <person name="Monica P."/>
            <person name="Olivier J."/>
            <person name="Enrico T."/>
            <person name="Nicola S."/>
        </authorList>
    </citation>
    <scope>NUCLEOTIDE SEQUENCE [LARGE SCALE GENOMIC DNA]</scope>
    <source>
        <strain evidence="1 2">DSM 45166</strain>
    </source>
</reference>
<organism evidence="1 2">
    <name type="scientific">Mycobacterium kyorinense</name>
    <dbReference type="NCBI Taxonomy" id="487514"/>
    <lineage>
        <taxon>Bacteria</taxon>
        <taxon>Bacillati</taxon>
        <taxon>Actinomycetota</taxon>
        <taxon>Actinomycetes</taxon>
        <taxon>Mycobacteriales</taxon>
        <taxon>Mycobacteriaceae</taxon>
        <taxon>Mycobacterium</taxon>
    </lineage>
</organism>